<evidence type="ECO:0008006" key="4">
    <source>
        <dbReference type="Google" id="ProtNLM"/>
    </source>
</evidence>
<evidence type="ECO:0000313" key="2">
    <source>
        <dbReference type="EMBL" id="KAH0565667.1"/>
    </source>
</evidence>
<proteinExistence type="predicted"/>
<dbReference type="Gene3D" id="3.40.50.300">
    <property type="entry name" value="P-loop containing nucleotide triphosphate hydrolases"/>
    <property type="match status" value="1"/>
</dbReference>
<comment type="caution">
    <text evidence="2">The sequence shown here is derived from an EMBL/GenBank/DDBJ whole genome shotgun (WGS) entry which is preliminary data.</text>
</comment>
<dbReference type="InterPro" id="IPR027417">
    <property type="entry name" value="P-loop_NTPase"/>
</dbReference>
<feature type="transmembrane region" description="Helical" evidence="1">
    <location>
        <begin position="250"/>
        <end position="275"/>
    </location>
</feature>
<organism evidence="2 3">
    <name type="scientific">Trichoglossum hirsutum</name>
    <dbReference type="NCBI Taxonomy" id="265104"/>
    <lineage>
        <taxon>Eukaryota</taxon>
        <taxon>Fungi</taxon>
        <taxon>Dikarya</taxon>
        <taxon>Ascomycota</taxon>
        <taxon>Pezizomycotina</taxon>
        <taxon>Geoglossomycetes</taxon>
        <taxon>Geoglossales</taxon>
        <taxon>Geoglossaceae</taxon>
        <taxon>Trichoglossum</taxon>
    </lineage>
</organism>
<evidence type="ECO:0000256" key="1">
    <source>
        <dbReference type="SAM" id="Phobius"/>
    </source>
</evidence>
<gene>
    <name evidence="2" type="ORF">GP486_000941</name>
</gene>
<dbReference type="Proteomes" id="UP000750711">
    <property type="component" value="Unassembled WGS sequence"/>
</dbReference>
<keyword evidence="1" id="KW-0472">Membrane</keyword>
<name>A0A9P8RTI0_9PEZI</name>
<protein>
    <recommendedName>
        <fullName evidence="4">AIG1-type G domain-containing protein</fullName>
    </recommendedName>
</protein>
<evidence type="ECO:0000313" key="3">
    <source>
        <dbReference type="Proteomes" id="UP000750711"/>
    </source>
</evidence>
<sequence length="276" mass="31150">MFRTQKMDLIPTRVGNTDALLVDTPGFNDSFRSDGDILVQISAALCIQYRCNINLKGVVYLHNITQNRITGSALRQLELFRRMCGDENLSHVLLVTTQWNEHFTSRWEDHEDQLRDEYWADMILKGAKCMRFEGTRGSAASCISQLLGEQRAVLALQREIVDERRKLSDTVAGMYAARMRSAMQEEYQNLKSNPIPQFNSQQRLKDLEKSLDTSRSDKEKLKQDVVGNVDGLVEKAVTEEKKKRGRRPSAVNIVSWLLGLVSVGVNLGALIAGFAG</sequence>
<keyword evidence="1" id="KW-1133">Transmembrane helix</keyword>
<keyword evidence="3" id="KW-1185">Reference proteome</keyword>
<dbReference type="AlphaFoldDB" id="A0A9P8RTI0"/>
<dbReference type="EMBL" id="JAGHQM010000071">
    <property type="protein sequence ID" value="KAH0565667.1"/>
    <property type="molecule type" value="Genomic_DNA"/>
</dbReference>
<accession>A0A9P8RTI0</accession>
<keyword evidence="1" id="KW-0812">Transmembrane</keyword>
<reference evidence="2" key="1">
    <citation type="submission" date="2021-03" db="EMBL/GenBank/DDBJ databases">
        <title>Comparative genomics and phylogenomic investigation of the class Geoglossomycetes provide insights into ecological specialization and systematics.</title>
        <authorList>
            <person name="Melie T."/>
            <person name="Pirro S."/>
            <person name="Miller A.N."/>
            <person name="Quandt A."/>
        </authorList>
    </citation>
    <scope>NUCLEOTIDE SEQUENCE</scope>
    <source>
        <strain evidence="2">CAQ_001_2017</strain>
    </source>
</reference>
<dbReference type="SUPFAM" id="SSF52540">
    <property type="entry name" value="P-loop containing nucleoside triphosphate hydrolases"/>
    <property type="match status" value="1"/>
</dbReference>